<dbReference type="EMBL" id="JABRWO010000007">
    <property type="protein sequence ID" value="MBA2115720.1"/>
    <property type="molecule type" value="Genomic_DNA"/>
</dbReference>
<evidence type="ECO:0000313" key="2">
    <source>
        <dbReference type="Proteomes" id="UP000551616"/>
    </source>
</evidence>
<protein>
    <submittedName>
        <fullName evidence="1">Uncharacterized protein</fullName>
    </submittedName>
</protein>
<dbReference type="AlphaFoldDB" id="A0A7V8V6A0"/>
<accession>A0A7V8V6A0</accession>
<sequence>MTRKVLLLGAITDSGFQATNSMDTAEELMLHAGQLLEILEKGEPFAPEDLTDLVHHVEVFCEHFPASEEVPRKVARMLTELVPALDAAGQNYGEADENRIQDAAGALFVVMLEKL</sequence>
<comment type="caution">
    <text evidence="1">The sequence shown here is derived from an EMBL/GenBank/DDBJ whole genome shotgun (WGS) entry which is preliminary data.</text>
</comment>
<dbReference type="Proteomes" id="UP000551616">
    <property type="component" value="Unassembled WGS sequence"/>
</dbReference>
<dbReference type="RefSeq" id="WP_207397142.1">
    <property type="nucleotide sequence ID" value="NZ_JABRWO010000007.1"/>
</dbReference>
<organism evidence="1 2">
    <name type="scientific">Bremerella alba</name>
    <dbReference type="NCBI Taxonomy" id="980252"/>
    <lineage>
        <taxon>Bacteria</taxon>
        <taxon>Pseudomonadati</taxon>
        <taxon>Planctomycetota</taxon>
        <taxon>Planctomycetia</taxon>
        <taxon>Pirellulales</taxon>
        <taxon>Pirellulaceae</taxon>
        <taxon>Bremerella</taxon>
    </lineage>
</organism>
<evidence type="ECO:0000313" key="1">
    <source>
        <dbReference type="EMBL" id="MBA2115720.1"/>
    </source>
</evidence>
<gene>
    <name evidence="1" type="ORF">HOV93_29040</name>
</gene>
<proteinExistence type="predicted"/>
<name>A0A7V8V6A0_9BACT</name>
<reference evidence="1 2" key="1">
    <citation type="submission" date="2020-05" db="EMBL/GenBank/DDBJ databases">
        <title>Bremerella alba sp. nov., a novel planctomycete isolated from the surface of the macroalga Fucus spiralis.</title>
        <authorList>
            <person name="Godinho O."/>
            <person name="Botelho R."/>
            <person name="Albuquerque L."/>
            <person name="Wiegand S."/>
            <person name="Da Costa M.S."/>
            <person name="Lobo-Da-Cunha A."/>
            <person name="Jogler C."/>
            <person name="Lage O.M."/>
        </authorList>
    </citation>
    <scope>NUCLEOTIDE SEQUENCE [LARGE SCALE GENOMIC DNA]</scope>
    <source>
        <strain evidence="1 2">FF15</strain>
    </source>
</reference>
<keyword evidence="2" id="KW-1185">Reference proteome</keyword>